<dbReference type="SUPFAM" id="SSF47413">
    <property type="entry name" value="lambda repressor-like DNA-binding domains"/>
    <property type="match status" value="1"/>
</dbReference>
<organism evidence="2 3">
    <name type="scientific">Vibrio owensii</name>
    <dbReference type="NCBI Taxonomy" id="696485"/>
    <lineage>
        <taxon>Bacteria</taxon>
        <taxon>Pseudomonadati</taxon>
        <taxon>Pseudomonadota</taxon>
        <taxon>Gammaproteobacteria</taxon>
        <taxon>Vibrionales</taxon>
        <taxon>Vibrionaceae</taxon>
        <taxon>Vibrio</taxon>
    </lineage>
</organism>
<evidence type="ECO:0000313" key="2">
    <source>
        <dbReference type="EMBL" id="CAH1521322.1"/>
    </source>
</evidence>
<dbReference type="Pfam" id="PF01381">
    <property type="entry name" value="HTH_3"/>
    <property type="match status" value="1"/>
</dbReference>
<name>A0AAU9PYZ1_9VIBR</name>
<sequence length="68" mass="7789">MWIDELEKKVNEDGQKAIAKKLSSSQSLISLWLRGERIPGTKKILPLSELLNMEPKKLLEEINENEKG</sequence>
<accession>A0AAU9PYZ1</accession>
<dbReference type="GO" id="GO:0003677">
    <property type="term" value="F:DNA binding"/>
    <property type="evidence" value="ECO:0007669"/>
    <property type="project" value="InterPro"/>
</dbReference>
<gene>
    <name evidence="2" type="ORF">THF1D04_10769</name>
</gene>
<proteinExistence type="predicted"/>
<dbReference type="PROSITE" id="PS50943">
    <property type="entry name" value="HTH_CROC1"/>
    <property type="match status" value="1"/>
</dbReference>
<dbReference type="Proteomes" id="UP001295420">
    <property type="component" value="Unassembled WGS sequence"/>
</dbReference>
<dbReference type="Gene3D" id="1.10.260.40">
    <property type="entry name" value="lambda repressor-like DNA-binding domains"/>
    <property type="match status" value="1"/>
</dbReference>
<comment type="caution">
    <text evidence="2">The sequence shown here is derived from an EMBL/GenBank/DDBJ whole genome shotgun (WGS) entry which is preliminary data.</text>
</comment>
<dbReference type="EMBL" id="CAKMTQ010000001">
    <property type="protein sequence ID" value="CAH1521322.1"/>
    <property type="molecule type" value="Genomic_DNA"/>
</dbReference>
<reference evidence="2" key="1">
    <citation type="submission" date="2022-01" db="EMBL/GenBank/DDBJ databases">
        <authorList>
            <person name="Lagorce A."/>
        </authorList>
    </citation>
    <scope>NUCLEOTIDE SEQUENCE</scope>
    <source>
        <strain evidence="2">Th15_F1_D04</strain>
    </source>
</reference>
<protein>
    <recommendedName>
        <fullName evidence="1">HTH cro/C1-type domain-containing protein</fullName>
    </recommendedName>
</protein>
<dbReference type="InterPro" id="IPR010982">
    <property type="entry name" value="Lambda_DNA-bd_dom_sf"/>
</dbReference>
<evidence type="ECO:0000259" key="1">
    <source>
        <dbReference type="PROSITE" id="PS50943"/>
    </source>
</evidence>
<dbReference type="InterPro" id="IPR001387">
    <property type="entry name" value="Cro/C1-type_HTH"/>
</dbReference>
<dbReference type="RefSeq" id="WP_409930002.1">
    <property type="nucleotide sequence ID" value="NZ_CAKMTQ010000001.1"/>
</dbReference>
<dbReference type="AlphaFoldDB" id="A0AAU9PYZ1"/>
<feature type="domain" description="HTH cro/C1-type" evidence="1">
    <location>
        <begin position="15"/>
        <end position="58"/>
    </location>
</feature>
<evidence type="ECO:0000313" key="3">
    <source>
        <dbReference type="Proteomes" id="UP001295420"/>
    </source>
</evidence>